<feature type="chain" id="PRO_5046576442" evidence="3">
    <location>
        <begin position="18"/>
        <end position="428"/>
    </location>
</feature>
<gene>
    <name evidence="6" type="ORF">PG986_014107</name>
</gene>
<dbReference type="PROSITE" id="PS00497">
    <property type="entry name" value="TYROSINASE_1"/>
    <property type="match status" value="1"/>
</dbReference>
<dbReference type="PRINTS" id="PR00092">
    <property type="entry name" value="TYROSINASE"/>
</dbReference>
<dbReference type="PROSITE" id="PS00498">
    <property type="entry name" value="TYROSINASE_2"/>
    <property type="match status" value="1"/>
</dbReference>
<feature type="domain" description="Tyrosinase copper-binding" evidence="5">
    <location>
        <begin position="349"/>
        <end position="360"/>
    </location>
</feature>
<dbReference type="Proteomes" id="UP001391051">
    <property type="component" value="Unassembled WGS sequence"/>
</dbReference>
<keyword evidence="3" id="KW-0732">Signal</keyword>
<feature type="signal peptide" evidence="3">
    <location>
        <begin position="1"/>
        <end position="17"/>
    </location>
</feature>
<dbReference type="RefSeq" id="XP_066692567.1">
    <property type="nucleotide sequence ID" value="XM_066850329.1"/>
</dbReference>
<dbReference type="InterPro" id="IPR050316">
    <property type="entry name" value="Tyrosinase/Hemocyanin"/>
</dbReference>
<keyword evidence="1" id="KW-0479">Metal-binding</keyword>
<name>A0ABR1PT23_9PEZI</name>
<evidence type="ECO:0000313" key="6">
    <source>
        <dbReference type="EMBL" id="KAK7937239.1"/>
    </source>
</evidence>
<evidence type="ECO:0000313" key="7">
    <source>
        <dbReference type="Proteomes" id="UP001391051"/>
    </source>
</evidence>
<evidence type="ECO:0000256" key="1">
    <source>
        <dbReference type="ARBA" id="ARBA00022723"/>
    </source>
</evidence>
<sequence length="428" mass="45786">MHFSLASAAFLFGMALAALTPDLKSGDALAQFKILVTQAQASQAAILDAKAKRATPPPPPFPRLPTPPPPPQAGPKTPAGNSTAPPSKWGKCTKEKLTVRKPWGSLSTTERKAYTDAVLCLQKLPARTPTSLVPGARTRFDDFLASHINQTQTIHYTGTFMAWHRWFTFQYEQALKNECGYKGAQPYWNWALYADDPVTSPIFDGSAFSMSGDGEPVANKGPITLLLGNFAPVVLPPGNGGGCVKTGPFKDMVVNLGPVALPLNNGTVIQGTGLNYNPRCLKRDISAGVNKAFANATSIMQLIGNNNNVADFEMVMQGVPGSGSIGVHGGGHYTIGGDPAGDTFTSPGDPAFYLHHGMIDLVWWVWQMADFPARQNQVAGTNTFLNQPPSANTTLDTVIDLFYAGGGPVTMRELTSIHDGPFCYTYSL</sequence>
<evidence type="ECO:0000259" key="4">
    <source>
        <dbReference type="PROSITE" id="PS00497"/>
    </source>
</evidence>
<dbReference type="InterPro" id="IPR008922">
    <property type="entry name" value="Di-copper_centre_dom_sf"/>
</dbReference>
<dbReference type="EMBL" id="JAQQWE010000010">
    <property type="protein sequence ID" value="KAK7937239.1"/>
    <property type="molecule type" value="Genomic_DNA"/>
</dbReference>
<dbReference type="InterPro" id="IPR002227">
    <property type="entry name" value="Tyrosinase_Cu-bd"/>
</dbReference>
<dbReference type="SUPFAM" id="SSF48056">
    <property type="entry name" value="Di-copper centre-containing domain"/>
    <property type="match status" value="1"/>
</dbReference>
<reference evidence="6 7" key="1">
    <citation type="submission" date="2023-01" db="EMBL/GenBank/DDBJ databases">
        <title>Analysis of 21 Apiospora genomes using comparative genomics revels a genus with tremendous synthesis potential of carbohydrate active enzymes and secondary metabolites.</title>
        <authorList>
            <person name="Sorensen T."/>
        </authorList>
    </citation>
    <scope>NUCLEOTIDE SEQUENCE [LARGE SCALE GENOMIC DNA]</scope>
    <source>
        <strain evidence="6 7">CBS 24483</strain>
    </source>
</reference>
<evidence type="ECO:0000259" key="5">
    <source>
        <dbReference type="PROSITE" id="PS00498"/>
    </source>
</evidence>
<evidence type="ECO:0000256" key="2">
    <source>
        <dbReference type="SAM" id="MobiDB-lite"/>
    </source>
</evidence>
<proteinExistence type="predicted"/>
<evidence type="ECO:0000256" key="3">
    <source>
        <dbReference type="SAM" id="SignalP"/>
    </source>
</evidence>
<feature type="domain" description="Tyrosinase copper-binding" evidence="4">
    <location>
        <begin position="155"/>
        <end position="172"/>
    </location>
</feature>
<dbReference type="PANTHER" id="PTHR11474">
    <property type="entry name" value="TYROSINASE FAMILY MEMBER"/>
    <property type="match status" value="1"/>
</dbReference>
<organism evidence="6 7">
    <name type="scientific">Apiospora aurea</name>
    <dbReference type="NCBI Taxonomy" id="335848"/>
    <lineage>
        <taxon>Eukaryota</taxon>
        <taxon>Fungi</taxon>
        <taxon>Dikarya</taxon>
        <taxon>Ascomycota</taxon>
        <taxon>Pezizomycotina</taxon>
        <taxon>Sordariomycetes</taxon>
        <taxon>Xylariomycetidae</taxon>
        <taxon>Amphisphaeriales</taxon>
        <taxon>Apiosporaceae</taxon>
        <taxon>Apiospora</taxon>
    </lineage>
</organism>
<protein>
    <submittedName>
        <fullName evidence="6">Di-copper centre-containing protein</fullName>
    </submittedName>
</protein>
<dbReference type="Gene3D" id="1.10.1280.10">
    <property type="entry name" value="Di-copper center containing domain from catechol oxidase"/>
    <property type="match status" value="1"/>
</dbReference>
<feature type="region of interest" description="Disordered" evidence="2">
    <location>
        <begin position="51"/>
        <end position="91"/>
    </location>
</feature>
<feature type="compositionally biased region" description="Pro residues" evidence="2">
    <location>
        <begin position="55"/>
        <end position="73"/>
    </location>
</feature>
<dbReference type="GeneID" id="92083391"/>
<comment type="caution">
    <text evidence="6">The sequence shown here is derived from an EMBL/GenBank/DDBJ whole genome shotgun (WGS) entry which is preliminary data.</text>
</comment>
<accession>A0ABR1PT23</accession>
<keyword evidence="7" id="KW-1185">Reference proteome</keyword>
<dbReference type="PANTHER" id="PTHR11474:SF116">
    <property type="entry name" value="TYROSINASE"/>
    <property type="match status" value="1"/>
</dbReference>
<dbReference type="Pfam" id="PF00264">
    <property type="entry name" value="Tyrosinase"/>
    <property type="match status" value="1"/>
</dbReference>